<dbReference type="Pfam" id="PF00563">
    <property type="entry name" value="EAL"/>
    <property type="match status" value="1"/>
</dbReference>
<dbReference type="InterPro" id="IPR050706">
    <property type="entry name" value="Cyclic-di-GMP_PDE-like"/>
</dbReference>
<evidence type="ECO:0000313" key="3">
    <source>
        <dbReference type="Proteomes" id="UP000241222"/>
    </source>
</evidence>
<name>A0A2T3ITU8_9GAMM</name>
<keyword evidence="3" id="KW-1185">Reference proteome</keyword>
<dbReference type="EMBL" id="PYMH01000013">
    <property type="protein sequence ID" value="PSU31773.1"/>
    <property type="molecule type" value="Genomic_DNA"/>
</dbReference>
<comment type="caution">
    <text evidence="2">The sequence shown here is derived from an EMBL/GenBank/DDBJ whole genome shotgun (WGS) entry which is preliminary data.</text>
</comment>
<dbReference type="Proteomes" id="UP000241222">
    <property type="component" value="Unassembled WGS sequence"/>
</dbReference>
<dbReference type="AlphaFoldDB" id="A0A2T3ITU8"/>
<dbReference type="PANTHER" id="PTHR33121:SF76">
    <property type="entry name" value="SIGNALING PROTEIN"/>
    <property type="match status" value="1"/>
</dbReference>
<gene>
    <name evidence="2" type="ORF">C9I99_21555</name>
</gene>
<feature type="domain" description="EAL" evidence="1">
    <location>
        <begin position="1"/>
        <end position="224"/>
    </location>
</feature>
<sequence>MKSEPIQIYIYLENFLHSYIAKQPIYASDGTLIGNELLYRNNSSSNFYPSNVPHEVATCSVITHKLQELQQTELDCDFPTTAFINFDYQSLVNLTPLLFPKESIVIEVLENIQVDTKLCHALRIIKEKGYSIALDDVQLNSCTIRLLDYISIIKVDITQISIPDAKEMICHLSSRSNIKFIAERIETIVQYEEAVKAGFDYFQGYFFGRPEIHTIDVVQPSSLIELTGPMSDYDTRQFITVMASEDPGSCSTLMNIPSASNDCLSIADVVSGLTRAQLKAFMFVSANTSCNTKRVCRKTYKEKQKGGTEDLLGVLIAISAVLGDVDYDHINSIVSELVTLNCGKVENVTH</sequence>
<reference evidence="2 3" key="1">
    <citation type="submission" date="2018-03" db="EMBL/GenBank/DDBJ databases">
        <title>Whole genome sequencing of Histamine producing bacteria.</title>
        <authorList>
            <person name="Butler K."/>
        </authorList>
    </citation>
    <scope>NUCLEOTIDE SEQUENCE [LARGE SCALE GENOMIC DNA]</scope>
    <source>
        <strain evidence="2 3">JCM 13586</strain>
    </source>
</reference>
<accession>A0A2T3ITU8</accession>
<proteinExistence type="predicted"/>
<dbReference type="PROSITE" id="PS50883">
    <property type="entry name" value="EAL"/>
    <property type="match status" value="1"/>
</dbReference>
<dbReference type="OrthoDB" id="9804751at2"/>
<evidence type="ECO:0000313" key="2">
    <source>
        <dbReference type="EMBL" id="PSU31773.1"/>
    </source>
</evidence>
<dbReference type="PANTHER" id="PTHR33121">
    <property type="entry name" value="CYCLIC DI-GMP PHOSPHODIESTERASE PDEF"/>
    <property type="match status" value="1"/>
</dbReference>
<protein>
    <recommendedName>
        <fullName evidence="1">EAL domain-containing protein</fullName>
    </recommendedName>
</protein>
<organism evidence="2 3">
    <name type="scientific">Photobacterium lutimaris</name>
    <dbReference type="NCBI Taxonomy" id="388278"/>
    <lineage>
        <taxon>Bacteria</taxon>
        <taxon>Pseudomonadati</taxon>
        <taxon>Pseudomonadota</taxon>
        <taxon>Gammaproteobacteria</taxon>
        <taxon>Vibrionales</taxon>
        <taxon>Vibrionaceae</taxon>
        <taxon>Photobacterium</taxon>
    </lineage>
</organism>
<evidence type="ECO:0000259" key="1">
    <source>
        <dbReference type="PROSITE" id="PS50883"/>
    </source>
</evidence>
<dbReference type="InterPro" id="IPR001633">
    <property type="entry name" value="EAL_dom"/>
</dbReference>
<dbReference type="GO" id="GO:0071111">
    <property type="term" value="F:cyclic-guanylate-specific phosphodiesterase activity"/>
    <property type="evidence" value="ECO:0007669"/>
    <property type="project" value="InterPro"/>
</dbReference>
<dbReference type="SMART" id="SM00052">
    <property type="entry name" value="EAL"/>
    <property type="match status" value="1"/>
</dbReference>
<dbReference type="InterPro" id="IPR035919">
    <property type="entry name" value="EAL_sf"/>
</dbReference>
<dbReference type="Gene3D" id="3.20.20.450">
    <property type="entry name" value="EAL domain"/>
    <property type="match status" value="1"/>
</dbReference>
<dbReference type="SUPFAM" id="SSF141868">
    <property type="entry name" value="EAL domain-like"/>
    <property type="match status" value="1"/>
</dbReference>